<dbReference type="HOGENOM" id="CLU_000422_14_1_6"/>
<keyword evidence="12" id="KW-0411">Iron-sulfur</keyword>
<evidence type="ECO:0000259" key="15">
    <source>
        <dbReference type="PROSITE" id="PS51669"/>
    </source>
</evidence>
<keyword evidence="6" id="KW-1003">Cell membrane</keyword>
<evidence type="ECO:0000256" key="13">
    <source>
        <dbReference type="ARBA" id="ARBA00023136"/>
    </source>
</evidence>
<dbReference type="GO" id="GO:0046872">
    <property type="term" value="F:metal ion binding"/>
    <property type="evidence" value="ECO:0007669"/>
    <property type="project" value="UniProtKB-KW"/>
</dbReference>
<evidence type="ECO:0000256" key="1">
    <source>
        <dbReference type="ARBA" id="ARBA00001942"/>
    </source>
</evidence>
<dbReference type="GO" id="GO:0051539">
    <property type="term" value="F:4 iron, 4 sulfur cluster binding"/>
    <property type="evidence" value="ECO:0007669"/>
    <property type="project" value="UniProtKB-KW"/>
</dbReference>
<dbReference type="GO" id="GO:0045333">
    <property type="term" value="P:cellular respiration"/>
    <property type="evidence" value="ECO:0007669"/>
    <property type="project" value="UniProtKB-ARBA"/>
</dbReference>
<dbReference type="EC" id="1.7.5.1" evidence="5"/>
<dbReference type="CDD" id="cd02776">
    <property type="entry name" value="MopB_CT_Nitrate-R-NarG-like"/>
    <property type="match status" value="1"/>
</dbReference>
<gene>
    <name evidence="16" type="ORF">Acaty_c1758</name>
</gene>
<dbReference type="Gene3D" id="3.40.50.12440">
    <property type="match status" value="1"/>
</dbReference>
<dbReference type="InterPro" id="IPR006657">
    <property type="entry name" value="MoPterin_dinucl-bd_dom"/>
</dbReference>
<evidence type="ECO:0000256" key="8">
    <source>
        <dbReference type="ARBA" id="ARBA00022505"/>
    </source>
</evidence>
<feature type="domain" description="4Fe-4S Mo/W bis-MGD-type" evidence="15">
    <location>
        <begin position="43"/>
        <end position="107"/>
    </location>
</feature>
<evidence type="ECO:0000256" key="4">
    <source>
        <dbReference type="ARBA" id="ARBA00010312"/>
    </source>
</evidence>
<dbReference type="InterPro" id="IPR050123">
    <property type="entry name" value="Prok_molybdopt-oxidoreductase"/>
</dbReference>
<dbReference type="PROSITE" id="PS00551">
    <property type="entry name" value="MOLYBDOPTERIN_PROK_1"/>
    <property type="match status" value="1"/>
</dbReference>
<dbReference type="GO" id="GO:0042126">
    <property type="term" value="P:nitrate metabolic process"/>
    <property type="evidence" value="ECO:0007669"/>
    <property type="project" value="InterPro"/>
</dbReference>
<evidence type="ECO:0000256" key="9">
    <source>
        <dbReference type="ARBA" id="ARBA00022723"/>
    </source>
</evidence>
<dbReference type="PANTHER" id="PTHR43105:SF2">
    <property type="entry name" value="RESPIRATORY NITRATE REDUCTASE 2 ALPHA CHAIN"/>
    <property type="match status" value="1"/>
</dbReference>
<dbReference type="GO" id="GO:0043546">
    <property type="term" value="F:molybdopterin cofactor binding"/>
    <property type="evidence" value="ECO:0007669"/>
    <property type="project" value="InterPro"/>
</dbReference>
<keyword evidence="10 16" id="KW-0560">Oxidoreductase</keyword>
<dbReference type="CDD" id="cd02750">
    <property type="entry name" value="MopB_Nitrate-R-NarG-like"/>
    <property type="match status" value="1"/>
</dbReference>
<dbReference type="KEGG" id="acz:Acaty_c1758"/>
<dbReference type="InterPro" id="IPR006656">
    <property type="entry name" value="Mopterin_OxRdtase"/>
</dbReference>
<protein>
    <recommendedName>
        <fullName evidence="5">nitrate reductase (quinone)</fullName>
        <ecNumber evidence="5">1.7.5.1</ecNumber>
    </recommendedName>
</protein>
<keyword evidence="9" id="KW-0479">Metal-binding</keyword>
<keyword evidence="8" id="KW-0500">Molybdenum</keyword>
<dbReference type="NCBIfam" id="TIGR01580">
    <property type="entry name" value="narG"/>
    <property type="match status" value="1"/>
</dbReference>
<evidence type="ECO:0000313" key="16">
    <source>
        <dbReference type="EMBL" id="AIA55618.1"/>
    </source>
</evidence>
<evidence type="ECO:0000256" key="14">
    <source>
        <dbReference type="ARBA" id="ARBA00048294"/>
    </source>
</evidence>
<evidence type="ECO:0000256" key="12">
    <source>
        <dbReference type="ARBA" id="ARBA00023014"/>
    </source>
</evidence>
<evidence type="ECO:0000256" key="7">
    <source>
        <dbReference type="ARBA" id="ARBA00022485"/>
    </source>
</evidence>
<dbReference type="SUPFAM" id="SSF53706">
    <property type="entry name" value="Formate dehydrogenase/DMSO reductase, domains 1-3"/>
    <property type="match status" value="1"/>
</dbReference>
<dbReference type="InterPro" id="IPR037943">
    <property type="entry name" value="MopB_CT_Nitrate-R-NarG-like"/>
</dbReference>
<dbReference type="Pfam" id="PF01568">
    <property type="entry name" value="Molydop_binding"/>
    <property type="match status" value="1"/>
</dbReference>
<reference evidence="16 17" key="1">
    <citation type="journal article" date="2009" name="J. Bacteriol.">
        <title>Draft genome sequence of the extremely acidophilic bacterium Acidithiobacillus caldus ATCC 51756 reveals metabolic versatility in the genus Acidithiobacillus.</title>
        <authorList>
            <person name="Valdes J."/>
            <person name="Quatrini R."/>
            <person name="Hallberg K."/>
            <person name="Dopson M."/>
            <person name="Valenzuela P.D."/>
            <person name="Holmes D.S."/>
        </authorList>
    </citation>
    <scope>NUCLEOTIDE SEQUENCE [LARGE SCALE GENOMIC DNA]</scope>
    <source>
        <strain evidence="17">ATCC 51756 / DSM 8584 / KU</strain>
    </source>
</reference>
<evidence type="ECO:0000313" key="17">
    <source>
        <dbReference type="Proteomes" id="UP000005522"/>
    </source>
</evidence>
<dbReference type="PROSITE" id="PS51669">
    <property type="entry name" value="4FE4S_MOW_BIS_MGD"/>
    <property type="match status" value="1"/>
</dbReference>
<dbReference type="PANTHER" id="PTHR43105">
    <property type="entry name" value="RESPIRATORY NITRATE REDUCTASE"/>
    <property type="match status" value="1"/>
</dbReference>
<comment type="cofactor">
    <cofactor evidence="1">
        <name>Mo-bis(molybdopterin guanine dinucleotide)</name>
        <dbReference type="ChEBI" id="CHEBI:60539"/>
    </cofactor>
</comment>
<dbReference type="SMART" id="SM00926">
    <property type="entry name" value="Molybdop_Fe4S4"/>
    <property type="match status" value="1"/>
</dbReference>
<dbReference type="RefSeq" id="WP_004872776.1">
    <property type="nucleotide sequence ID" value="NZ_CP005986.1"/>
</dbReference>
<comment type="subcellular location">
    <subcellularLocation>
        <location evidence="3">Cell membrane</location>
        <topology evidence="3">Peripheral membrane protein</topology>
    </subcellularLocation>
</comment>
<dbReference type="InterPro" id="IPR027467">
    <property type="entry name" value="MopterinOxRdtase_cofactor_BS"/>
</dbReference>
<dbReference type="InterPro" id="IPR044906">
    <property type="entry name" value="Nitr_red_alph_N_sf"/>
</dbReference>
<accession>A0A059ZVY6</accession>
<evidence type="ECO:0000256" key="2">
    <source>
        <dbReference type="ARBA" id="ARBA00001966"/>
    </source>
</evidence>
<comment type="similarity">
    <text evidence="4">Belongs to the prokaryotic molybdopterin-containing oxidoreductase family.</text>
</comment>
<name>A0A059ZVY6_ACICK</name>
<dbReference type="eggNOG" id="COG5013">
    <property type="taxonomic scope" value="Bacteria"/>
</dbReference>
<dbReference type="AlphaFoldDB" id="A0A059ZVY6"/>
<evidence type="ECO:0000256" key="3">
    <source>
        <dbReference type="ARBA" id="ARBA00004202"/>
    </source>
</evidence>
<dbReference type="Gene3D" id="4.10.1200.10">
    <property type="entry name" value="nitrate reductase tail"/>
    <property type="match status" value="1"/>
</dbReference>
<evidence type="ECO:0000256" key="10">
    <source>
        <dbReference type="ARBA" id="ARBA00023002"/>
    </source>
</evidence>
<dbReference type="SUPFAM" id="SSF50692">
    <property type="entry name" value="ADC-like"/>
    <property type="match status" value="1"/>
</dbReference>
<dbReference type="InterPro" id="IPR028189">
    <property type="entry name" value="Nitr_red_alph_N"/>
</dbReference>
<sequence>MSHLLDRLKFLVRDQETFADGHGVKLRDDRQWEDAYRHRWRYDKVVRTTHGVNCTGGCSWNVHVKNGLVVFEMQAHDYPETRPDLPNHEPRGCQRGASFSWYLYSPHRIKYPMVRGRLLELYRAEKALGKDPVEAWRAIQEDPRKRSSYVAVRGLGGFVRSSWDEVNEIIAAANVYTILQYGPDRIAGFSVIPAMSMISYASGARYLSLIGGVPLSFYDWYCDLPPSSPQVWGEQTDVPESADWFNSSYIIVAGTNIPATRTPDAHFYSEVRYKGTKVVAMAPDYAEYVKFADEWLPVRAGTDAAFFLAMGHVVLQEFYIQKEVPYFMDYARRFTDLPMQVMLRALPDGRYASDRFLRASDFADQLGQYSNPDWKTVIFDELSHTYRCPKGSIGFRWDEAEGNWNLLQEDASSHTSIVAELSALGKPNIELVTVVFPHYGKRGEDTPTLMERTVCVRRLQTKGGESLVCSVFDLLLAQYGVLRPGVEVMEEDERVADYRDPDHCFTPGWQESITGISQDVCVRIAREFAQNAAATQGRSMVIVGAGTNHWYHNDMNYRAIINLVHLCGCVGQSGGGWAHYVGQEALRPQAGWLPLAFAGDWYPHARQAAGTSYWYLHTDQWRYERVHPEQLLQPAAKASYRGHTLADYNVVAERMGWLPAAPHFDRNPLEIMADLEREGHSTNAEATEAVVTALQSGELRFASEDIDHPNNWPRNLFVWRNNLIGTNAKGHEYFLKHLLGAENAVLGQDDAGSASQEIRWRERAPIGKLDLMVDINFRLNSTGAYSDIILPTATWYEKNDLNTTDMHPFVHPLGAAVDPGWESRSDWQIFRHIAQQFSQLAQKHLGTRKDLLALALLHDSPDELGQAIGIDDWKKKGTRPVPGRNCPRLEIVTRDYTQVYHQYCSIGPRLKDSGNGAKGEHWEAGQEIEELLHINGAFPDHGKAEPPRPSLSADIHACDMVLHLSPETNGEVAYKAWRSLEKKTGLELTQLAANRRDEKFHFHDLQVQPRKVISSPTWSGLMSEEVSYNAGHINVHNAVPYRTLTGRGQFYLDHEWFLDFGEGLCTYRPPLPTLAVHGLPERFDTTNGLVLRFLTPHDKWGIHSTYHDDLRMLHLSRGGPHIWISERDAESLGIADNDWLEGINENGALMARAVVSQRIPEGVAIMYHQQENTINVPGSPSTGKRGGINNSATRVIVKPTHMVGGYAQLAWTLNYYGPVGSQRDSEILIRKVSDAQIHWLEAPLSARDEANLRQAVEDSQ</sequence>
<comment type="cofactor">
    <cofactor evidence="2">
        <name>[4Fe-4S] cluster</name>
        <dbReference type="ChEBI" id="CHEBI:49883"/>
    </cofactor>
</comment>
<organism evidence="16 17">
    <name type="scientific">Acidithiobacillus caldus (strain ATCC 51756 / DSM 8584 / KU)</name>
    <dbReference type="NCBI Taxonomy" id="637389"/>
    <lineage>
        <taxon>Bacteria</taxon>
        <taxon>Pseudomonadati</taxon>
        <taxon>Pseudomonadota</taxon>
        <taxon>Acidithiobacillia</taxon>
        <taxon>Acidithiobacillales</taxon>
        <taxon>Acidithiobacillaceae</taxon>
        <taxon>Acidithiobacillus</taxon>
    </lineage>
</organism>
<dbReference type="Proteomes" id="UP000005522">
    <property type="component" value="Chromosome"/>
</dbReference>
<dbReference type="GO" id="GO:0005886">
    <property type="term" value="C:plasma membrane"/>
    <property type="evidence" value="ECO:0007669"/>
    <property type="project" value="UniProtKB-SubCell"/>
</dbReference>
<dbReference type="Pfam" id="PF00384">
    <property type="entry name" value="Molybdopterin"/>
    <property type="match status" value="1"/>
</dbReference>
<keyword evidence="13" id="KW-0472">Membrane</keyword>
<evidence type="ECO:0000256" key="5">
    <source>
        <dbReference type="ARBA" id="ARBA00012500"/>
    </source>
</evidence>
<dbReference type="GO" id="GO:0160182">
    <property type="term" value="F:nitrate reductase (quinone) activity"/>
    <property type="evidence" value="ECO:0007669"/>
    <property type="project" value="UniProtKB-EC"/>
</dbReference>
<dbReference type="EMBL" id="CP005986">
    <property type="protein sequence ID" value="AIA55618.1"/>
    <property type="molecule type" value="Genomic_DNA"/>
</dbReference>
<comment type="catalytic activity">
    <reaction evidence="14">
        <text>nitrate + a quinol = a quinone + nitrite + H2O</text>
        <dbReference type="Rhea" id="RHEA:56144"/>
        <dbReference type="ChEBI" id="CHEBI:15377"/>
        <dbReference type="ChEBI" id="CHEBI:16301"/>
        <dbReference type="ChEBI" id="CHEBI:17632"/>
        <dbReference type="ChEBI" id="CHEBI:24646"/>
        <dbReference type="ChEBI" id="CHEBI:132124"/>
        <dbReference type="EC" id="1.7.5.1"/>
    </reaction>
</comment>
<dbReference type="InterPro" id="IPR006963">
    <property type="entry name" value="Mopterin_OxRdtase_4Fe-4S_dom"/>
</dbReference>
<dbReference type="InterPro" id="IPR009010">
    <property type="entry name" value="Asp_de-COase-like_dom_sf"/>
</dbReference>
<proteinExistence type="inferred from homology"/>
<evidence type="ECO:0000256" key="6">
    <source>
        <dbReference type="ARBA" id="ARBA00022475"/>
    </source>
</evidence>
<evidence type="ECO:0000256" key="11">
    <source>
        <dbReference type="ARBA" id="ARBA00023004"/>
    </source>
</evidence>
<dbReference type="InterPro" id="IPR006468">
    <property type="entry name" value="NarG"/>
</dbReference>
<keyword evidence="11" id="KW-0408">Iron</keyword>
<dbReference type="GO" id="GO:0009325">
    <property type="term" value="C:nitrate reductase complex"/>
    <property type="evidence" value="ECO:0007669"/>
    <property type="project" value="InterPro"/>
</dbReference>
<keyword evidence="7" id="KW-0004">4Fe-4S</keyword>
<dbReference type="Pfam" id="PF14710">
    <property type="entry name" value="Nitr_red_alph_N"/>
    <property type="match status" value="1"/>
</dbReference>